<dbReference type="InterPro" id="IPR046532">
    <property type="entry name" value="DUF6597"/>
</dbReference>
<dbReference type="GO" id="GO:0043565">
    <property type="term" value="F:sequence-specific DNA binding"/>
    <property type="evidence" value="ECO:0007669"/>
    <property type="project" value="InterPro"/>
</dbReference>
<name>A0A917Y302_9ACTN</name>
<dbReference type="InterPro" id="IPR050204">
    <property type="entry name" value="AraC_XylS_family_regulators"/>
</dbReference>
<dbReference type="PANTHER" id="PTHR46796">
    <property type="entry name" value="HTH-TYPE TRANSCRIPTIONAL ACTIVATOR RHAS-RELATED"/>
    <property type="match status" value="1"/>
</dbReference>
<dbReference type="RefSeq" id="WP_189187022.1">
    <property type="nucleotide sequence ID" value="NZ_BMMM01000006.1"/>
</dbReference>
<gene>
    <name evidence="5" type="ORF">GCM10011579_036250</name>
</gene>
<dbReference type="SUPFAM" id="SSF46689">
    <property type="entry name" value="Homeodomain-like"/>
    <property type="match status" value="1"/>
</dbReference>
<evidence type="ECO:0000259" key="4">
    <source>
        <dbReference type="PROSITE" id="PS01124"/>
    </source>
</evidence>
<accession>A0A917Y302</accession>
<evidence type="ECO:0000313" key="5">
    <source>
        <dbReference type="EMBL" id="GGN65632.1"/>
    </source>
</evidence>
<keyword evidence="2" id="KW-0238">DNA-binding</keyword>
<dbReference type="EMBL" id="BMMM01000006">
    <property type="protein sequence ID" value="GGN65632.1"/>
    <property type="molecule type" value="Genomic_DNA"/>
</dbReference>
<proteinExistence type="predicted"/>
<keyword evidence="6" id="KW-1185">Reference proteome</keyword>
<keyword evidence="1" id="KW-0805">Transcription regulation</keyword>
<sequence>MTRPAEQDTRGIVDPRAGFERFTLTRHEPSADLAWAVDRYWVVRWDLRDGDSYEQRVIPHPATHLVFEAGAATVEAISPHEFVRRLEGRGQVLGVKFRPAGFRPFLRGAMADIAGQRSAASVVFGAGVDDVARVLGGADDVNGCTAVVEDFLRSFGTRPLSRTAALNAVVELVVADKSLTRVGDLAERLGMNTRTLQRLFADHVGLSPKWVINRSRIHEVADLATRQESIDWAALAVELGYSDQSHLVRDFTATVGMPPGRYSRGSTPGA</sequence>
<dbReference type="PROSITE" id="PS01124">
    <property type="entry name" value="HTH_ARAC_FAMILY_2"/>
    <property type="match status" value="1"/>
</dbReference>
<dbReference type="Gene3D" id="1.10.10.60">
    <property type="entry name" value="Homeodomain-like"/>
    <property type="match status" value="1"/>
</dbReference>
<organism evidence="5 6">
    <name type="scientific">Streptomyces albiflavescens</name>
    <dbReference type="NCBI Taxonomy" id="1623582"/>
    <lineage>
        <taxon>Bacteria</taxon>
        <taxon>Bacillati</taxon>
        <taxon>Actinomycetota</taxon>
        <taxon>Actinomycetes</taxon>
        <taxon>Kitasatosporales</taxon>
        <taxon>Streptomycetaceae</taxon>
        <taxon>Streptomyces</taxon>
    </lineage>
</organism>
<feature type="domain" description="HTH araC/xylS-type" evidence="4">
    <location>
        <begin position="164"/>
        <end position="265"/>
    </location>
</feature>
<dbReference type="SMART" id="SM00342">
    <property type="entry name" value="HTH_ARAC"/>
    <property type="match status" value="1"/>
</dbReference>
<evidence type="ECO:0000256" key="1">
    <source>
        <dbReference type="ARBA" id="ARBA00023015"/>
    </source>
</evidence>
<keyword evidence="3" id="KW-0804">Transcription</keyword>
<evidence type="ECO:0000256" key="2">
    <source>
        <dbReference type="ARBA" id="ARBA00023125"/>
    </source>
</evidence>
<evidence type="ECO:0000256" key="3">
    <source>
        <dbReference type="ARBA" id="ARBA00023163"/>
    </source>
</evidence>
<dbReference type="InterPro" id="IPR018060">
    <property type="entry name" value="HTH_AraC"/>
</dbReference>
<protein>
    <submittedName>
        <fullName evidence="5">AraC family transcriptional regulator</fullName>
    </submittedName>
</protein>
<dbReference type="Pfam" id="PF20240">
    <property type="entry name" value="DUF6597"/>
    <property type="match status" value="1"/>
</dbReference>
<comment type="caution">
    <text evidence="5">The sequence shown here is derived from an EMBL/GenBank/DDBJ whole genome shotgun (WGS) entry which is preliminary data.</text>
</comment>
<reference evidence="5 6" key="1">
    <citation type="journal article" date="2014" name="Int. J. Syst. Evol. Microbiol.">
        <title>Complete genome sequence of Corynebacterium casei LMG S-19264T (=DSM 44701T), isolated from a smear-ripened cheese.</title>
        <authorList>
            <consortium name="US DOE Joint Genome Institute (JGI-PGF)"/>
            <person name="Walter F."/>
            <person name="Albersmeier A."/>
            <person name="Kalinowski J."/>
            <person name="Ruckert C."/>
        </authorList>
    </citation>
    <scope>NUCLEOTIDE SEQUENCE [LARGE SCALE GENOMIC DNA]</scope>
    <source>
        <strain evidence="5 6">CGMCC 4.7111</strain>
    </source>
</reference>
<dbReference type="InterPro" id="IPR009057">
    <property type="entry name" value="Homeodomain-like_sf"/>
</dbReference>
<dbReference type="Proteomes" id="UP000600365">
    <property type="component" value="Unassembled WGS sequence"/>
</dbReference>
<dbReference type="Pfam" id="PF12833">
    <property type="entry name" value="HTH_18"/>
    <property type="match status" value="1"/>
</dbReference>
<evidence type="ECO:0000313" key="6">
    <source>
        <dbReference type="Proteomes" id="UP000600365"/>
    </source>
</evidence>
<dbReference type="AlphaFoldDB" id="A0A917Y302"/>
<dbReference type="GO" id="GO:0003700">
    <property type="term" value="F:DNA-binding transcription factor activity"/>
    <property type="evidence" value="ECO:0007669"/>
    <property type="project" value="InterPro"/>
</dbReference>